<gene>
    <name evidence="1" type="ORF">SAMN06296052_10490</name>
</gene>
<dbReference type="RefSeq" id="WP_089318280.1">
    <property type="nucleotide sequence ID" value="NZ_FZOQ01000004.1"/>
</dbReference>
<dbReference type="PROSITE" id="PS51257">
    <property type="entry name" value="PROKAR_LIPOPROTEIN"/>
    <property type="match status" value="1"/>
</dbReference>
<dbReference type="OrthoDB" id="1117499at2"/>
<keyword evidence="2" id="KW-1185">Reference proteome</keyword>
<organism evidence="1 2">
    <name type="scientific">Pontibacter ummariensis</name>
    <dbReference type="NCBI Taxonomy" id="1610492"/>
    <lineage>
        <taxon>Bacteria</taxon>
        <taxon>Pseudomonadati</taxon>
        <taxon>Bacteroidota</taxon>
        <taxon>Cytophagia</taxon>
        <taxon>Cytophagales</taxon>
        <taxon>Hymenobacteraceae</taxon>
        <taxon>Pontibacter</taxon>
    </lineage>
</organism>
<evidence type="ECO:0000313" key="2">
    <source>
        <dbReference type="Proteomes" id="UP000198432"/>
    </source>
</evidence>
<dbReference type="InterPro" id="IPR025345">
    <property type="entry name" value="DUF4249"/>
</dbReference>
<dbReference type="Pfam" id="PF14054">
    <property type="entry name" value="DUF4249"/>
    <property type="match status" value="1"/>
</dbReference>
<dbReference type="Proteomes" id="UP000198432">
    <property type="component" value="Unassembled WGS sequence"/>
</dbReference>
<protein>
    <recommendedName>
        <fullName evidence="3">DUF4249 domain-containing protein</fullName>
    </recommendedName>
</protein>
<evidence type="ECO:0000313" key="1">
    <source>
        <dbReference type="EMBL" id="SNS28100.1"/>
    </source>
</evidence>
<dbReference type="AlphaFoldDB" id="A0A239D6Z2"/>
<proteinExistence type="predicted"/>
<accession>A0A239D6Z2</accession>
<name>A0A239D6Z2_9BACT</name>
<reference evidence="2" key="1">
    <citation type="submission" date="2017-06" db="EMBL/GenBank/DDBJ databases">
        <authorList>
            <person name="Varghese N."/>
            <person name="Submissions S."/>
        </authorList>
    </citation>
    <scope>NUCLEOTIDE SEQUENCE [LARGE SCALE GENOMIC DNA]</scope>
    <source>
        <strain evidence="2">NKM1</strain>
    </source>
</reference>
<evidence type="ECO:0008006" key="3">
    <source>
        <dbReference type="Google" id="ProtNLM"/>
    </source>
</evidence>
<sequence length="269" mass="30305">MKVNDCLLYLLPLLILVTGCDLEKDIDVDLPGHASQLVVECYLEPGKPIRATVLESSGYFDTLAPPLVPDAKVFITYQDRRIALEYKPYFSTTSTTFYTHSSDEKVKGRPGDIYSLEVTDGQGRKITAFTKILPAVPIDTIEWSFNEEEEATVRTSFEDSGNTENYYRYMVHRNRVAVGTVRDLLATDNLRDGKRISFGSPYDFRKNDTLVVSLFNIEKQYYDFFSSVSDAKDANGNPFAQPSRIKSAVEGGIGIFTNLAYDRKVVIIK</sequence>
<dbReference type="EMBL" id="FZOQ01000004">
    <property type="protein sequence ID" value="SNS28100.1"/>
    <property type="molecule type" value="Genomic_DNA"/>
</dbReference>